<protein>
    <recommendedName>
        <fullName evidence="3">F-box domain-containing protein</fullName>
    </recommendedName>
</protein>
<proteinExistence type="predicted"/>
<dbReference type="AlphaFoldDB" id="A0A0D7AY99"/>
<evidence type="ECO:0008006" key="3">
    <source>
        <dbReference type="Google" id="ProtNLM"/>
    </source>
</evidence>
<dbReference type="STRING" id="1314674.A0A0D7AY99"/>
<dbReference type="EMBL" id="KN880703">
    <property type="protein sequence ID" value="KIY63338.1"/>
    <property type="molecule type" value="Genomic_DNA"/>
</dbReference>
<accession>A0A0D7AY99</accession>
<dbReference type="SUPFAM" id="SSF52047">
    <property type="entry name" value="RNI-like"/>
    <property type="match status" value="1"/>
</dbReference>
<sequence>MSRKSLNETTLCPRCNLALPEPTRLYQQPSPFKQYLGTPPLRTVSISADIVGNLKPYIKALDSDLIALDEEILKLRASLEVLESQREAASAHLRLHKSLLSRAHDLPTSILRRVFLYCLDNPTNGGSYDLLSIKRARDGRRAPWDLIAVCRRWRDVGTHLPGLWNAPSFVFDNEDKMFFNACHSGCNCFSTALTRAGEEPLTLDIDLDSQETGNTLCSIADIFPRVETLYLTGLPARFNHADSSDNWFPKLQRLGLTAKFGRIDFERTPYGQAMLLNWNAMLSIIRASAPPHELTLIHNLGDRIFSSSNIVLNPSALSFSLTALTTVTLGGGSLGAMVPLLCACPALTTLSIRDIDLDYVTRTAPRVKPIIVLPTLQSLNLSNIRTPSILSSFQCPQLEHLTAASYPPLEPIVLQEILSRSQCALQTLDVQVGESYLPLDSPQETTWRDMLPLLSRLRSLTLRLAGEKLTVRTLPLLMQPNGFPLLSSLIVHIRGSMEDLYGGCTLGRNIWSRPKETAEDALERFFEACVYKAGGGVLSSLEVNVMYPPFQMLDGYGNGLGISSLRQDSKLLARMRRWKAEGICVKASQRCRHFL</sequence>
<keyword evidence="2" id="KW-1185">Reference proteome</keyword>
<reference evidence="1 2" key="1">
    <citation type="journal article" date="2015" name="Fungal Genet. Biol.">
        <title>Evolution of novel wood decay mechanisms in Agaricales revealed by the genome sequences of Fistulina hepatica and Cylindrobasidium torrendii.</title>
        <authorList>
            <person name="Floudas D."/>
            <person name="Held B.W."/>
            <person name="Riley R."/>
            <person name="Nagy L.G."/>
            <person name="Koehler G."/>
            <person name="Ransdell A.S."/>
            <person name="Younus H."/>
            <person name="Chow J."/>
            <person name="Chiniquy J."/>
            <person name="Lipzen A."/>
            <person name="Tritt A."/>
            <person name="Sun H."/>
            <person name="Haridas S."/>
            <person name="LaButti K."/>
            <person name="Ohm R.A."/>
            <person name="Kues U."/>
            <person name="Blanchette R.A."/>
            <person name="Grigoriev I.V."/>
            <person name="Minto R.E."/>
            <person name="Hibbett D.S."/>
        </authorList>
    </citation>
    <scope>NUCLEOTIDE SEQUENCE [LARGE SCALE GENOMIC DNA]</scope>
    <source>
        <strain evidence="1 2">FP15055 ss-10</strain>
    </source>
</reference>
<evidence type="ECO:0000313" key="1">
    <source>
        <dbReference type="EMBL" id="KIY63338.1"/>
    </source>
</evidence>
<dbReference type="InterPro" id="IPR032675">
    <property type="entry name" value="LRR_dom_sf"/>
</dbReference>
<dbReference type="Proteomes" id="UP000054007">
    <property type="component" value="Unassembled WGS sequence"/>
</dbReference>
<name>A0A0D7AY99_9AGAR</name>
<evidence type="ECO:0000313" key="2">
    <source>
        <dbReference type="Proteomes" id="UP000054007"/>
    </source>
</evidence>
<dbReference type="Gene3D" id="3.80.10.10">
    <property type="entry name" value="Ribonuclease Inhibitor"/>
    <property type="match status" value="1"/>
</dbReference>
<dbReference type="OrthoDB" id="3365698at2759"/>
<gene>
    <name evidence="1" type="ORF">CYLTODRAFT_426192</name>
</gene>
<organism evidence="1 2">
    <name type="scientific">Cylindrobasidium torrendii FP15055 ss-10</name>
    <dbReference type="NCBI Taxonomy" id="1314674"/>
    <lineage>
        <taxon>Eukaryota</taxon>
        <taxon>Fungi</taxon>
        <taxon>Dikarya</taxon>
        <taxon>Basidiomycota</taxon>
        <taxon>Agaricomycotina</taxon>
        <taxon>Agaricomycetes</taxon>
        <taxon>Agaricomycetidae</taxon>
        <taxon>Agaricales</taxon>
        <taxon>Marasmiineae</taxon>
        <taxon>Physalacriaceae</taxon>
        <taxon>Cylindrobasidium</taxon>
    </lineage>
</organism>